<evidence type="ECO:0000313" key="2">
    <source>
        <dbReference type="Proteomes" id="UP000037035"/>
    </source>
</evidence>
<sequence>MSLNQTFHITRLNLLWERALPIRRLRIFLIEEMLPKIALLCTVDDNMKVGVAESLSGLAGFRLISDMFFLRSRTHHIATMKQLLDIKFNHLDHAANLDTHFWKIENMVKNLFWSGFVLSKESFIGLFFHLSLPNLESFPFINVARQLDLSMEQGDNAIRNVDILCISNNEITFFRNIRRLQTNLKVNRPSSTHGTTTTALPSNVVVKWCHKCKFDTHYIRPVIAPNHLLLAPQL</sequence>
<dbReference type="OrthoDB" id="10503962at2759"/>
<reference evidence="1 2" key="1">
    <citation type="submission" date="2015-08" db="EMBL/GenBank/DDBJ databases">
        <title>Next Generation Sequencing and Analysis of the Genome of Puccinia sorghi L Schw, the Causal Agent of Maize Common Rust.</title>
        <authorList>
            <person name="Rochi L."/>
            <person name="Burguener G."/>
            <person name="Darino M."/>
            <person name="Turjanski A."/>
            <person name="Kreff E."/>
            <person name="Dieguez M.J."/>
            <person name="Sacco F."/>
        </authorList>
    </citation>
    <scope>NUCLEOTIDE SEQUENCE [LARGE SCALE GENOMIC DNA]</scope>
    <source>
        <strain evidence="1 2">RO10H11247</strain>
    </source>
</reference>
<evidence type="ECO:0000313" key="1">
    <source>
        <dbReference type="EMBL" id="KNZ59974.1"/>
    </source>
</evidence>
<dbReference type="EMBL" id="LAVV01006430">
    <property type="protein sequence ID" value="KNZ59974.1"/>
    <property type="molecule type" value="Genomic_DNA"/>
</dbReference>
<comment type="caution">
    <text evidence="1">The sequence shown here is derived from an EMBL/GenBank/DDBJ whole genome shotgun (WGS) entry which is preliminary data.</text>
</comment>
<dbReference type="VEuPathDB" id="FungiDB:VP01_1633g4"/>
<organism evidence="1 2">
    <name type="scientific">Puccinia sorghi</name>
    <dbReference type="NCBI Taxonomy" id="27349"/>
    <lineage>
        <taxon>Eukaryota</taxon>
        <taxon>Fungi</taxon>
        <taxon>Dikarya</taxon>
        <taxon>Basidiomycota</taxon>
        <taxon>Pucciniomycotina</taxon>
        <taxon>Pucciniomycetes</taxon>
        <taxon>Pucciniales</taxon>
        <taxon>Pucciniaceae</taxon>
        <taxon>Puccinia</taxon>
    </lineage>
</organism>
<gene>
    <name evidence="1" type="ORF">VP01_1633g4</name>
</gene>
<protein>
    <submittedName>
        <fullName evidence="1">Uncharacterized protein</fullName>
    </submittedName>
</protein>
<keyword evidence="2" id="KW-1185">Reference proteome</keyword>
<dbReference type="AlphaFoldDB" id="A0A0L6VGW6"/>
<dbReference type="Proteomes" id="UP000037035">
    <property type="component" value="Unassembled WGS sequence"/>
</dbReference>
<proteinExistence type="predicted"/>
<name>A0A0L6VGW6_9BASI</name>
<accession>A0A0L6VGW6</accession>